<sequence>MEINLFWRVSSLSWCGCARVDPAEGAERSRDQQSVRTYTLFPGWKAVRAVEAVGEKDARWNVLRHQCIPRQQQQRACCCRLQPKFNTEFGIIFSNRPSHDQHITIGTLYTVTRRRVYAQEERNLYAFTLRGLSKFSRSWGYTTDKLTDNVD</sequence>
<protein>
    <submittedName>
        <fullName evidence="1 2">1-phosphatidylinositol 4,5-bisphosphate phosphodiesterase classes I and II-like protein</fullName>
    </submittedName>
</protein>
<evidence type="ECO:0000313" key="1">
    <source>
        <dbReference type="EMBL" id="KFB48923.1"/>
    </source>
</evidence>
<gene>
    <name evidence="1" type="ORF">ZHAS_00016918</name>
</gene>
<dbReference type="EnsemblMetazoa" id="ASIC016918-RA">
    <property type="protein sequence ID" value="ASIC016918-PA"/>
    <property type="gene ID" value="ASIC016918"/>
</dbReference>
<dbReference type="AlphaFoldDB" id="A0A084WFC9"/>
<dbReference type="Proteomes" id="UP000030765">
    <property type="component" value="Unassembled WGS sequence"/>
</dbReference>
<evidence type="ECO:0000313" key="2">
    <source>
        <dbReference type="EnsemblMetazoa" id="ASIC016918-PA"/>
    </source>
</evidence>
<dbReference type="EMBL" id="KE525342">
    <property type="protein sequence ID" value="KFB48923.1"/>
    <property type="molecule type" value="Genomic_DNA"/>
</dbReference>
<proteinExistence type="predicted"/>
<dbReference type="VEuPathDB" id="VectorBase:ASIC016918"/>
<dbReference type="EMBL" id="ATLV01023331">
    <property type="status" value="NOT_ANNOTATED_CDS"/>
    <property type="molecule type" value="Genomic_DNA"/>
</dbReference>
<organism evidence="1">
    <name type="scientific">Anopheles sinensis</name>
    <name type="common">Mosquito</name>
    <dbReference type="NCBI Taxonomy" id="74873"/>
    <lineage>
        <taxon>Eukaryota</taxon>
        <taxon>Metazoa</taxon>
        <taxon>Ecdysozoa</taxon>
        <taxon>Arthropoda</taxon>
        <taxon>Hexapoda</taxon>
        <taxon>Insecta</taxon>
        <taxon>Pterygota</taxon>
        <taxon>Neoptera</taxon>
        <taxon>Endopterygota</taxon>
        <taxon>Diptera</taxon>
        <taxon>Nematocera</taxon>
        <taxon>Culicoidea</taxon>
        <taxon>Culicidae</taxon>
        <taxon>Anophelinae</taxon>
        <taxon>Anopheles</taxon>
    </lineage>
</organism>
<name>A0A084WFC9_ANOSI</name>
<keyword evidence="3" id="KW-1185">Reference proteome</keyword>
<accession>A0A084WFC9</accession>
<reference evidence="2" key="2">
    <citation type="submission" date="2020-05" db="UniProtKB">
        <authorList>
            <consortium name="EnsemblMetazoa"/>
        </authorList>
    </citation>
    <scope>IDENTIFICATION</scope>
</reference>
<evidence type="ECO:0000313" key="3">
    <source>
        <dbReference type="Proteomes" id="UP000030765"/>
    </source>
</evidence>
<reference evidence="1 3" key="1">
    <citation type="journal article" date="2014" name="BMC Genomics">
        <title>Genome sequence of Anopheles sinensis provides insight into genetics basis of mosquito competence for malaria parasites.</title>
        <authorList>
            <person name="Zhou D."/>
            <person name="Zhang D."/>
            <person name="Ding G."/>
            <person name="Shi L."/>
            <person name="Hou Q."/>
            <person name="Ye Y."/>
            <person name="Xu Y."/>
            <person name="Zhou H."/>
            <person name="Xiong C."/>
            <person name="Li S."/>
            <person name="Yu J."/>
            <person name="Hong S."/>
            <person name="Yu X."/>
            <person name="Zou P."/>
            <person name="Chen C."/>
            <person name="Chang X."/>
            <person name="Wang W."/>
            <person name="Lv Y."/>
            <person name="Sun Y."/>
            <person name="Ma L."/>
            <person name="Shen B."/>
            <person name="Zhu C."/>
        </authorList>
    </citation>
    <scope>NUCLEOTIDE SEQUENCE [LARGE SCALE GENOMIC DNA]</scope>
</reference>